<dbReference type="Gene3D" id="2.10.25.160">
    <property type="entry name" value="Granulin"/>
    <property type="match status" value="2"/>
</dbReference>
<evidence type="ECO:0000256" key="1">
    <source>
        <dbReference type="ARBA" id="ARBA00004613"/>
    </source>
</evidence>
<reference evidence="5" key="1">
    <citation type="submission" date="2022-03" db="EMBL/GenBank/DDBJ databases">
        <authorList>
            <person name="Martin C."/>
        </authorList>
    </citation>
    <scope>NUCLEOTIDE SEQUENCE</scope>
</reference>
<evidence type="ECO:0000313" key="6">
    <source>
        <dbReference type="Proteomes" id="UP000749559"/>
    </source>
</evidence>
<keyword evidence="4" id="KW-1015">Disulfide bond</keyword>
<gene>
    <name evidence="5" type="ORF">OFUS_LOCUS13661</name>
</gene>
<evidence type="ECO:0000256" key="2">
    <source>
        <dbReference type="ARBA" id="ARBA00010093"/>
    </source>
</evidence>
<evidence type="ECO:0000256" key="4">
    <source>
        <dbReference type="ARBA" id="ARBA00023157"/>
    </source>
</evidence>
<dbReference type="PANTHER" id="PTHR12274">
    <property type="entry name" value="GRANULIN"/>
    <property type="match status" value="1"/>
</dbReference>
<dbReference type="InterPro" id="IPR039036">
    <property type="entry name" value="Granulin_fam"/>
</dbReference>
<dbReference type="InterPro" id="IPR000118">
    <property type="entry name" value="Granulin"/>
</dbReference>
<dbReference type="FunFam" id="2.10.25.160:FF:000001">
    <property type="entry name" value="Granulin precursor"/>
    <property type="match status" value="1"/>
</dbReference>
<comment type="subcellular location">
    <subcellularLocation>
        <location evidence="1">Secreted</location>
    </subcellularLocation>
</comment>
<feature type="non-terminal residue" evidence="5">
    <location>
        <position position="190"/>
    </location>
</feature>
<dbReference type="PROSITE" id="PS00799">
    <property type="entry name" value="GRANULINS"/>
    <property type="match status" value="2"/>
</dbReference>
<proteinExistence type="inferred from homology"/>
<dbReference type="SUPFAM" id="SSF57277">
    <property type="entry name" value="Granulin repeat"/>
    <property type="match status" value="2"/>
</dbReference>
<comment type="caution">
    <text evidence="5">The sequence shown here is derived from an EMBL/GenBank/DDBJ whole genome shotgun (WGS) entry which is preliminary data.</text>
</comment>
<evidence type="ECO:0000313" key="5">
    <source>
        <dbReference type="EMBL" id="CAH1788057.1"/>
    </source>
</evidence>
<keyword evidence="3" id="KW-0964">Secreted</keyword>
<dbReference type="SMART" id="SM00277">
    <property type="entry name" value="GRAN"/>
    <property type="match status" value="2"/>
</dbReference>
<dbReference type="EMBL" id="CAIIXF020000007">
    <property type="protein sequence ID" value="CAH1788057.1"/>
    <property type="molecule type" value="Genomic_DNA"/>
</dbReference>
<comment type="similarity">
    <text evidence="2">Belongs to the granulin family.</text>
</comment>
<accession>A0A8J1UII7</accession>
<dbReference type="Proteomes" id="UP000749559">
    <property type="component" value="Unassembled WGS sequence"/>
</dbReference>
<evidence type="ECO:0000256" key="3">
    <source>
        <dbReference type="ARBA" id="ARBA00022525"/>
    </source>
</evidence>
<name>A0A8J1UII7_OWEFU</name>
<dbReference type="PANTHER" id="PTHR12274:SF3">
    <property type="entry name" value="PROGRANULIN"/>
    <property type="match status" value="1"/>
</dbReference>
<dbReference type="Pfam" id="PF00396">
    <property type="entry name" value="Granulin"/>
    <property type="match status" value="2"/>
</dbReference>
<dbReference type="AlphaFoldDB" id="A0A8J1UII7"/>
<dbReference type="GO" id="GO:0005576">
    <property type="term" value="C:extracellular region"/>
    <property type="evidence" value="ECO:0007669"/>
    <property type="project" value="UniProtKB-SubCell"/>
</dbReference>
<dbReference type="OrthoDB" id="5854875at2759"/>
<organism evidence="5 6">
    <name type="scientific">Owenia fusiformis</name>
    <name type="common">Polychaete worm</name>
    <dbReference type="NCBI Taxonomy" id="6347"/>
    <lineage>
        <taxon>Eukaryota</taxon>
        <taxon>Metazoa</taxon>
        <taxon>Spiralia</taxon>
        <taxon>Lophotrochozoa</taxon>
        <taxon>Annelida</taxon>
        <taxon>Polychaeta</taxon>
        <taxon>Sedentaria</taxon>
        <taxon>Canalipalpata</taxon>
        <taxon>Sabellida</taxon>
        <taxon>Oweniida</taxon>
        <taxon>Oweniidae</taxon>
        <taxon>Owenia</taxon>
    </lineage>
</organism>
<protein>
    <submittedName>
        <fullName evidence="5">Uncharacterized protein</fullName>
    </submittedName>
</protein>
<dbReference type="InterPro" id="IPR037277">
    <property type="entry name" value="Granulin_sf"/>
</dbReference>
<sequence>MRLLLLFTTSLVGTLLADPLYFVPRDQVASVSCGSGEYQCPDGSTCCVMQSGHWGCCPMPEAQCCSDKLHCCPKGATCGSGGTCTRDGETFKASRKSLAQQTQRKISRAQIDSEMVHNEVQVMAENIVCPGGTSMCPDGSTCCKLSSGQYGCCPMPKAVCCSDGVHCCPSGTTCDVSAGKCNRGNSFTEW</sequence>
<keyword evidence="6" id="KW-1185">Reference proteome</keyword>